<dbReference type="InterPro" id="IPR001509">
    <property type="entry name" value="Epimerase_deHydtase"/>
</dbReference>
<dbReference type="InterPro" id="IPR050425">
    <property type="entry name" value="NAD(P)_dehydrat-like"/>
</dbReference>
<dbReference type="Pfam" id="PF01370">
    <property type="entry name" value="Epimerase"/>
    <property type="match status" value="1"/>
</dbReference>
<dbReference type="PANTHER" id="PTHR10366:SF564">
    <property type="entry name" value="STEROL-4-ALPHA-CARBOXYLATE 3-DEHYDROGENASE, DECARBOXYLATING"/>
    <property type="match status" value="1"/>
</dbReference>
<evidence type="ECO:0000313" key="5">
    <source>
        <dbReference type="Proteomes" id="UP001146351"/>
    </source>
</evidence>
<dbReference type="OrthoDB" id="2735536at2759"/>
<dbReference type="EMBL" id="JAPQKO010000006">
    <property type="protein sequence ID" value="KAJ5155139.1"/>
    <property type="molecule type" value="Genomic_DNA"/>
</dbReference>
<evidence type="ECO:0000259" key="3">
    <source>
        <dbReference type="Pfam" id="PF01370"/>
    </source>
</evidence>
<dbReference type="PANTHER" id="PTHR10366">
    <property type="entry name" value="NAD DEPENDENT EPIMERASE/DEHYDRATASE"/>
    <property type="match status" value="1"/>
</dbReference>
<name>A0A9W9HRJ5_9EURO</name>
<protein>
    <recommendedName>
        <fullName evidence="3">NAD-dependent epimerase/dehydratase domain-containing protein</fullName>
    </recommendedName>
</protein>
<feature type="domain" description="NAD-dependent epimerase/dehydratase" evidence="3">
    <location>
        <begin position="6"/>
        <end position="263"/>
    </location>
</feature>
<dbReference type="Proteomes" id="UP001146351">
    <property type="component" value="Unassembled WGS sequence"/>
</dbReference>
<reference evidence="4" key="1">
    <citation type="submission" date="2022-11" db="EMBL/GenBank/DDBJ databases">
        <authorList>
            <person name="Petersen C."/>
        </authorList>
    </citation>
    <scope>NUCLEOTIDE SEQUENCE</scope>
    <source>
        <strain evidence="4">IBT 21917</strain>
    </source>
</reference>
<evidence type="ECO:0000256" key="2">
    <source>
        <dbReference type="ARBA" id="ARBA00023445"/>
    </source>
</evidence>
<dbReference type="CDD" id="cd05227">
    <property type="entry name" value="AR_SDR_e"/>
    <property type="match status" value="1"/>
</dbReference>
<sequence>MTEQTILVTGASGFVATHVLDVFLRAGYTLRGTVRSQEVAVKVHRAFQESERLEFAIVPDMTAPNAFDQAFQGATITGVIHTASPFQFEAEDNHRDLLQPAIQGTSNLLGAIAKHAPQLRRLVVTSSFAAMIDLSKGPRPGYEYSEADWNPMRYEDVQADTPSVAAYCVSKTVAERMVWDYVEKEKPGFDVASICPPMIYGPNTNATADLSQLNTSSSIIYQLMLPNSKLSDPVPPTGIWSWVDVRDVADAHFLAYENPRASGQRFFVCKGNYSNQQIADILRQIPEVRERVPLGNPGSGLGGVQLYSVNTLRSQEVLGLKYHSLEETILDTARVFLELEQRA</sequence>
<accession>A0A9W9HRJ5</accession>
<comment type="caution">
    <text evidence="4">The sequence shown here is derived from an EMBL/GenBank/DDBJ whole genome shotgun (WGS) entry which is preliminary data.</text>
</comment>
<evidence type="ECO:0000313" key="4">
    <source>
        <dbReference type="EMBL" id="KAJ5155139.1"/>
    </source>
</evidence>
<dbReference type="AlphaFoldDB" id="A0A9W9HRJ5"/>
<comment type="similarity">
    <text evidence="2">Belongs to the NAD(P)-dependent epimerase/dehydratase family. Dihydroflavonol-4-reductase subfamily.</text>
</comment>
<organism evidence="4 5">
    <name type="scientific">Penicillium capsulatum</name>
    <dbReference type="NCBI Taxonomy" id="69766"/>
    <lineage>
        <taxon>Eukaryota</taxon>
        <taxon>Fungi</taxon>
        <taxon>Dikarya</taxon>
        <taxon>Ascomycota</taxon>
        <taxon>Pezizomycotina</taxon>
        <taxon>Eurotiomycetes</taxon>
        <taxon>Eurotiomycetidae</taxon>
        <taxon>Eurotiales</taxon>
        <taxon>Aspergillaceae</taxon>
        <taxon>Penicillium</taxon>
    </lineage>
</organism>
<dbReference type="InterPro" id="IPR036291">
    <property type="entry name" value="NAD(P)-bd_dom_sf"/>
</dbReference>
<dbReference type="Gene3D" id="3.40.50.720">
    <property type="entry name" value="NAD(P)-binding Rossmann-like Domain"/>
    <property type="match status" value="1"/>
</dbReference>
<keyword evidence="5" id="KW-1185">Reference proteome</keyword>
<proteinExistence type="inferred from homology"/>
<dbReference type="GO" id="GO:0016616">
    <property type="term" value="F:oxidoreductase activity, acting on the CH-OH group of donors, NAD or NADP as acceptor"/>
    <property type="evidence" value="ECO:0007669"/>
    <property type="project" value="TreeGrafter"/>
</dbReference>
<reference evidence="4" key="2">
    <citation type="journal article" date="2023" name="IMA Fungus">
        <title>Comparative genomic study of the Penicillium genus elucidates a diverse pangenome and 15 lateral gene transfer events.</title>
        <authorList>
            <person name="Petersen C."/>
            <person name="Sorensen T."/>
            <person name="Nielsen M.R."/>
            <person name="Sondergaard T.E."/>
            <person name="Sorensen J.L."/>
            <person name="Fitzpatrick D.A."/>
            <person name="Frisvad J.C."/>
            <person name="Nielsen K.L."/>
        </authorList>
    </citation>
    <scope>NUCLEOTIDE SEQUENCE</scope>
    <source>
        <strain evidence="4">IBT 21917</strain>
    </source>
</reference>
<evidence type="ECO:0000256" key="1">
    <source>
        <dbReference type="ARBA" id="ARBA00023002"/>
    </source>
</evidence>
<dbReference type="SUPFAM" id="SSF51735">
    <property type="entry name" value="NAD(P)-binding Rossmann-fold domains"/>
    <property type="match status" value="1"/>
</dbReference>
<dbReference type="FunFam" id="3.40.50.720:FF:000191">
    <property type="entry name" value="Methylglyoxal reductase (NADPH-dependent)"/>
    <property type="match status" value="1"/>
</dbReference>
<gene>
    <name evidence="4" type="ORF">N7492_007942</name>
</gene>
<keyword evidence="1" id="KW-0560">Oxidoreductase</keyword>